<dbReference type="SUPFAM" id="SSF47384">
    <property type="entry name" value="Homodimeric domain of signal transducing histidine kinase"/>
    <property type="match status" value="1"/>
</dbReference>
<dbReference type="InterPro" id="IPR003594">
    <property type="entry name" value="HATPase_dom"/>
</dbReference>
<evidence type="ECO:0000256" key="2">
    <source>
        <dbReference type="ARBA" id="ARBA00004651"/>
    </source>
</evidence>
<dbReference type="GO" id="GO:0005524">
    <property type="term" value="F:ATP binding"/>
    <property type="evidence" value="ECO:0007669"/>
    <property type="project" value="UniProtKB-KW"/>
</dbReference>
<evidence type="ECO:0000256" key="8">
    <source>
        <dbReference type="ARBA" id="ARBA00022741"/>
    </source>
</evidence>
<evidence type="ECO:0000256" key="15">
    <source>
        <dbReference type="SAM" id="Phobius"/>
    </source>
</evidence>
<evidence type="ECO:0000256" key="4">
    <source>
        <dbReference type="ARBA" id="ARBA00022475"/>
    </source>
</evidence>
<evidence type="ECO:0000256" key="7">
    <source>
        <dbReference type="ARBA" id="ARBA00022692"/>
    </source>
</evidence>
<dbReference type="InterPro" id="IPR036890">
    <property type="entry name" value="HATPase_C_sf"/>
</dbReference>
<comment type="caution">
    <text evidence="19">The sequence shown here is derived from an EMBL/GenBank/DDBJ whole genome shotgun (WGS) entry which is preliminary data.</text>
</comment>
<evidence type="ECO:0000256" key="5">
    <source>
        <dbReference type="ARBA" id="ARBA00022553"/>
    </source>
</evidence>
<feature type="domain" description="Response regulatory" evidence="17">
    <location>
        <begin position="764"/>
        <end position="871"/>
    </location>
</feature>
<evidence type="ECO:0000256" key="6">
    <source>
        <dbReference type="ARBA" id="ARBA00022679"/>
    </source>
</evidence>
<feature type="transmembrane region" description="Helical" evidence="15">
    <location>
        <begin position="54"/>
        <end position="74"/>
    </location>
</feature>
<dbReference type="Pfam" id="PF13426">
    <property type="entry name" value="PAS_9"/>
    <property type="match status" value="1"/>
</dbReference>
<dbReference type="CDD" id="cd00130">
    <property type="entry name" value="PAS"/>
    <property type="match status" value="1"/>
</dbReference>
<dbReference type="PROSITE" id="PS50109">
    <property type="entry name" value="HIS_KIN"/>
    <property type="match status" value="1"/>
</dbReference>
<evidence type="ECO:0000256" key="14">
    <source>
        <dbReference type="PROSITE-ProRule" id="PRU00169"/>
    </source>
</evidence>
<protein>
    <recommendedName>
        <fullName evidence="3">histidine kinase</fullName>
        <ecNumber evidence="3">2.7.13.3</ecNumber>
    </recommendedName>
</protein>
<dbReference type="CDD" id="cd00156">
    <property type="entry name" value="REC"/>
    <property type="match status" value="1"/>
</dbReference>
<dbReference type="PROSITE" id="PS50110">
    <property type="entry name" value="RESPONSE_REGULATORY"/>
    <property type="match status" value="1"/>
</dbReference>
<proteinExistence type="predicted"/>
<keyword evidence="9" id="KW-0418">Kinase</keyword>
<dbReference type="SUPFAM" id="SSF55874">
    <property type="entry name" value="ATPase domain of HSP90 chaperone/DNA topoisomerase II/histidine kinase"/>
    <property type="match status" value="1"/>
</dbReference>
<evidence type="ECO:0000256" key="13">
    <source>
        <dbReference type="ARBA" id="ARBA00023136"/>
    </source>
</evidence>
<dbReference type="Pfam" id="PF21623">
    <property type="entry name" value="HK_sensor_dom_bact"/>
    <property type="match status" value="1"/>
</dbReference>
<accession>A0A2T5UYJ3</accession>
<dbReference type="Gene3D" id="3.30.450.20">
    <property type="entry name" value="PAS domain"/>
    <property type="match status" value="2"/>
</dbReference>
<organism evidence="19 20">
    <name type="scientific">Breoghania corrubedonensis</name>
    <dbReference type="NCBI Taxonomy" id="665038"/>
    <lineage>
        <taxon>Bacteria</taxon>
        <taxon>Pseudomonadati</taxon>
        <taxon>Pseudomonadota</taxon>
        <taxon>Alphaproteobacteria</taxon>
        <taxon>Hyphomicrobiales</taxon>
        <taxon>Stappiaceae</taxon>
        <taxon>Breoghania</taxon>
    </lineage>
</organism>
<keyword evidence="8" id="KW-0547">Nucleotide-binding</keyword>
<keyword evidence="5 14" id="KW-0597">Phosphoprotein</keyword>
<evidence type="ECO:0000256" key="12">
    <source>
        <dbReference type="ARBA" id="ARBA00023012"/>
    </source>
</evidence>
<dbReference type="InterPro" id="IPR004358">
    <property type="entry name" value="Sig_transdc_His_kin-like_C"/>
</dbReference>
<evidence type="ECO:0000256" key="11">
    <source>
        <dbReference type="ARBA" id="ARBA00022989"/>
    </source>
</evidence>
<dbReference type="InterPro" id="IPR005467">
    <property type="entry name" value="His_kinase_dom"/>
</dbReference>
<evidence type="ECO:0000313" key="19">
    <source>
        <dbReference type="EMBL" id="PTW56562.1"/>
    </source>
</evidence>
<feature type="domain" description="Histidine kinase" evidence="16">
    <location>
        <begin position="527"/>
        <end position="746"/>
    </location>
</feature>
<evidence type="ECO:0000259" key="18">
    <source>
        <dbReference type="PROSITE" id="PS50112"/>
    </source>
</evidence>
<dbReference type="InterPro" id="IPR011006">
    <property type="entry name" value="CheY-like_superfamily"/>
</dbReference>
<dbReference type="InterPro" id="IPR036097">
    <property type="entry name" value="HisK_dim/P_sf"/>
</dbReference>
<reference evidence="19 20" key="1">
    <citation type="submission" date="2018-04" db="EMBL/GenBank/DDBJ databases">
        <title>Genomic Encyclopedia of Archaeal and Bacterial Type Strains, Phase II (KMG-II): from individual species to whole genera.</title>
        <authorList>
            <person name="Goeker M."/>
        </authorList>
    </citation>
    <scope>NUCLEOTIDE SEQUENCE [LARGE SCALE GENOMIC DNA]</scope>
    <source>
        <strain evidence="19 20">DSM 23382</strain>
    </source>
</reference>
<comment type="catalytic activity">
    <reaction evidence="1">
        <text>ATP + protein L-histidine = ADP + protein N-phospho-L-histidine.</text>
        <dbReference type="EC" id="2.7.13.3"/>
    </reaction>
</comment>
<keyword evidence="11 15" id="KW-1133">Transmembrane helix</keyword>
<keyword evidence="4" id="KW-1003">Cell membrane</keyword>
<feature type="modified residue" description="4-aspartylphosphate" evidence="14">
    <location>
        <position position="812"/>
    </location>
</feature>
<name>A0A2T5UYJ3_9HYPH</name>
<dbReference type="Pfam" id="PF00512">
    <property type="entry name" value="HisKA"/>
    <property type="match status" value="1"/>
</dbReference>
<dbReference type="FunFam" id="3.30.565.10:FF:000023">
    <property type="entry name" value="PAS domain-containing sensor histidine kinase"/>
    <property type="match status" value="1"/>
</dbReference>
<keyword evidence="7 15" id="KW-0812">Transmembrane</keyword>
<evidence type="ECO:0000313" key="20">
    <source>
        <dbReference type="Proteomes" id="UP000244081"/>
    </source>
</evidence>
<dbReference type="GO" id="GO:0000155">
    <property type="term" value="F:phosphorelay sensor kinase activity"/>
    <property type="evidence" value="ECO:0007669"/>
    <property type="project" value="InterPro"/>
</dbReference>
<evidence type="ECO:0000259" key="16">
    <source>
        <dbReference type="PROSITE" id="PS50109"/>
    </source>
</evidence>
<dbReference type="SUPFAM" id="SSF52172">
    <property type="entry name" value="CheY-like"/>
    <property type="match status" value="1"/>
</dbReference>
<dbReference type="SMART" id="SM00091">
    <property type="entry name" value="PAS"/>
    <property type="match status" value="1"/>
</dbReference>
<dbReference type="PROSITE" id="PS50112">
    <property type="entry name" value="PAS"/>
    <property type="match status" value="1"/>
</dbReference>
<comment type="subcellular location">
    <subcellularLocation>
        <location evidence="2">Cell membrane</location>
        <topology evidence="2">Multi-pass membrane protein</topology>
    </subcellularLocation>
</comment>
<dbReference type="PANTHER" id="PTHR43547">
    <property type="entry name" value="TWO-COMPONENT HISTIDINE KINASE"/>
    <property type="match status" value="1"/>
</dbReference>
<evidence type="ECO:0000256" key="1">
    <source>
        <dbReference type="ARBA" id="ARBA00000085"/>
    </source>
</evidence>
<dbReference type="NCBIfam" id="TIGR00229">
    <property type="entry name" value="sensory_box"/>
    <property type="match status" value="1"/>
</dbReference>
<dbReference type="SMART" id="SM00387">
    <property type="entry name" value="HATPase_c"/>
    <property type="match status" value="1"/>
</dbReference>
<dbReference type="Gene3D" id="3.30.565.10">
    <property type="entry name" value="Histidine kinase-like ATPase, C-terminal domain"/>
    <property type="match status" value="1"/>
</dbReference>
<evidence type="ECO:0000256" key="10">
    <source>
        <dbReference type="ARBA" id="ARBA00022840"/>
    </source>
</evidence>
<dbReference type="EMBL" id="QAYG01000011">
    <property type="protein sequence ID" value="PTW56562.1"/>
    <property type="molecule type" value="Genomic_DNA"/>
</dbReference>
<dbReference type="InterPro" id="IPR029151">
    <property type="entry name" value="Sensor-like_sf"/>
</dbReference>
<dbReference type="EC" id="2.7.13.3" evidence="3"/>
<dbReference type="InterPro" id="IPR035965">
    <property type="entry name" value="PAS-like_dom_sf"/>
</dbReference>
<dbReference type="SUPFAM" id="SSF55785">
    <property type="entry name" value="PYP-like sensor domain (PAS domain)"/>
    <property type="match status" value="1"/>
</dbReference>
<keyword evidence="13 15" id="KW-0472">Membrane</keyword>
<dbReference type="Gene3D" id="3.40.50.2300">
    <property type="match status" value="1"/>
</dbReference>
<dbReference type="PRINTS" id="PR00344">
    <property type="entry name" value="BCTRLSENSOR"/>
</dbReference>
<keyword evidence="6" id="KW-0808">Transferase</keyword>
<feature type="domain" description="PAS" evidence="18">
    <location>
        <begin position="403"/>
        <end position="441"/>
    </location>
</feature>
<keyword evidence="20" id="KW-1185">Reference proteome</keyword>
<dbReference type="PANTHER" id="PTHR43547:SF2">
    <property type="entry name" value="HYBRID SIGNAL TRANSDUCTION HISTIDINE KINASE C"/>
    <property type="match status" value="1"/>
</dbReference>
<dbReference type="SMART" id="SM00388">
    <property type="entry name" value="HisKA"/>
    <property type="match status" value="1"/>
</dbReference>
<dbReference type="Pfam" id="PF00072">
    <property type="entry name" value="Response_reg"/>
    <property type="match status" value="1"/>
</dbReference>
<dbReference type="CDD" id="cd00082">
    <property type="entry name" value="HisKA"/>
    <property type="match status" value="1"/>
</dbReference>
<dbReference type="Gene3D" id="1.10.287.130">
    <property type="match status" value="1"/>
</dbReference>
<gene>
    <name evidence="19" type="ORF">C8N35_11125</name>
</gene>
<evidence type="ECO:0000256" key="3">
    <source>
        <dbReference type="ARBA" id="ARBA00012438"/>
    </source>
</evidence>
<keyword evidence="10" id="KW-0067">ATP-binding</keyword>
<dbReference type="InterPro" id="IPR001789">
    <property type="entry name" value="Sig_transdc_resp-reg_receiver"/>
</dbReference>
<dbReference type="AlphaFoldDB" id="A0A2T5UYJ3"/>
<sequence length="885" mass="97648">MTTVAYNNRYFTYTLYFFSGLTKGIPEMTASEPEANQPRTRHPGRIGRSMQHKIMLLVCCCVFVSSVVVGIIAYNRVRSGAMEETRRTLVVEAQLMAQRFRNSYSHTAHDLRMLAGMPPIQGIIRSSRNGGIDPMDGSSLDMWRQRLTEIFDSLLSQRPDNFQIRYIGLADGGRELVRVDRGPAGNLKRATTELQRKGMEDYFALGVRSAAGKVVFSEVTYNREFGKRDPQDIPTIRGILPIFDQFANRFGMLVINSDYDKLLRNAFIEMRPRHRTIVVNGQGDYMEHTGKNGAPLSLELHNQYTRTPPPVIKQAANSAQAISLFEEIDTINVAINTDKGFGGFDDGISIIIQVPKAELYAQANRTGKEALIAGSGALLLCLIGSLFFARAMMGQLSDTAIAIVENVTDGLILVNSAGTIERFNPGCERIFGYHSSEVVGKPASILLSQEFAKRHEKCLSRYRKGGGCAAAGSTIEMEGRTKADKPVPIEISINELNLNGRIKFSGVMRDISERRKMERIKTEFVSTVSHELRTPLTSIRGSLGLVGKMVPDGLSSSLYQMISLAQKNTDRLITLVNDILDFEKLSSREAVYDMKLVNVQEALSQAVDLIRGFADQLSIKVEMHSPDAPLQIMVDVNRFQQILANLLSNAIKFSPASGTVMLAAERSGDAVCISIRDEGPGIPEGFKDQIFTPFSQADSTSSRKFGGTGLGLSITKRMVEDMEGTIDFENEIDKGTTFRVSFPVIQATHAVPPIQRSAGDGRMLGLHVEDDGDFAAVLAEMFNDTIRLEQARSLAEAREYLAANTFDLIVIDVALRDGNGLDLLNELPPDCNTDVIVITAIDSDFDDPRIDLVIVKSKRDQAEIGDRITELLNTRRTDLTSLVGA</sequence>
<dbReference type="Proteomes" id="UP000244081">
    <property type="component" value="Unassembled WGS sequence"/>
</dbReference>
<dbReference type="OrthoDB" id="9795133at2"/>
<evidence type="ECO:0000259" key="17">
    <source>
        <dbReference type="PROSITE" id="PS50110"/>
    </source>
</evidence>
<evidence type="ECO:0000256" key="9">
    <source>
        <dbReference type="ARBA" id="ARBA00022777"/>
    </source>
</evidence>
<dbReference type="GO" id="GO:0005886">
    <property type="term" value="C:plasma membrane"/>
    <property type="evidence" value="ECO:0007669"/>
    <property type="project" value="UniProtKB-SubCell"/>
</dbReference>
<dbReference type="Pfam" id="PF02518">
    <property type="entry name" value="HATPase_c"/>
    <property type="match status" value="1"/>
</dbReference>
<dbReference type="InterPro" id="IPR003661">
    <property type="entry name" value="HisK_dim/P_dom"/>
</dbReference>
<dbReference type="SUPFAM" id="SSF103190">
    <property type="entry name" value="Sensory domain-like"/>
    <property type="match status" value="1"/>
</dbReference>
<keyword evidence="12" id="KW-0902">Two-component regulatory system</keyword>
<dbReference type="InterPro" id="IPR048760">
    <property type="entry name" value="VP0354-like_sensor_dom"/>
</dbReference>
<dbReference type="InterPro" id="IPR000014">
    <property type="entry name" value="PAS"/>
</dbReference>
<dbReference type="CDD" id="cd16922">
    <property type="entry name" value="HATPase_EvgS-ArcB-TorS-like"/>
    <property type="match status" value="1"/>
</dbReference>